<reference evidence="2" key="1">
    <citation type="submission" date="2014-09" db="EMBL/GenBank/DDBJ databases">
        <authorList>
            <person name="Gomez-Valero L."/>
        </authorList>
    </citation>
    <scope>NUCLEOTIDE SEQUENCE [LARGE SCALE GENOMIC DNA]</scope>
    <source>
        <strain evidence="2">ATCC700992</strain>
    </source>
</reference>
<dbReference type="AlphaFoldDB" id="A0A098G454"/>
<evidence type="ECO:0000313" key="2">
    <source>
        <dbReference type="Proteomes" id="UP000032430"/>
    </source>
</evidence>
<evidence type="ECO:0000313" key="1">
    <source>
        <dbReference type="EMBL" id="CEG56764.1"/>
    </source>
</evidence>
<name>A0A098G454_9GAMM</name>
<dbReference type="HOGENOM" id="CLU_2423301_0_0_6"/>
<dbReference type="STRING" id="1212491.LFA_1338"/>
<gene>
    <name evidence="1" type="ORF">LFA_1338</name>
</gene>
<sequence length="91" mass="11223">MRQTVNYLLEEPTTIYIPEEQNTVNQQAQPVFHHKKLWVVRCPNILQHWDNESQKKNNKKMTNKVRLIFSQYHPFKRMEIVKTWCFTKKRH</sequence>
<dbReference type="Proteomes" id="UP000032430">
    <property type="component" value="Chromosome I"/>
</dbReference>
<dbReference type="EMBL" id="LN614827">
    <property type="protein sequence ID" value="CEG56764.1"/>
    <property type="molecule type" value="Genomic_DNA"/>
</dbReference>
<accession>A0A098G454</accession>
<protein>
    <submittedName>
        <fullName evidence="1">Uncharacterized protein</fullName>
    </submittedName>
</protein>
<proteinExistence type="predicted"/>
<organism evidence="1 2">
    <name type="scientific">Legionella fallonii LLAP-10</name>
    <dbReference type="NCBI Taxonomy" id="1212491"/>
    <lineage>
        <taxon>Bacteria</taxon>
        <taxon>Pseudomonadati</taxon>
        <taxon>Pseudomonadota</taxon>
        <taxon>Gammaproteobacteria</taxon>
        <taxon>Legionellales</taxon>
        <taxon>Legionellaceae</taxon>
        <taxon>Legionella</taxon>
    </lineage>
</organism>
<dbReference type="KEGG" id="lfa:LFA_1338"/>
<keyword evidence="2" id="KW-1185">Reference proteome</keyword>